<feature type="domain" description="RCK C-terminal" evidence="8">
    <location>
        <begin position="301"/>
        <end position="387"/>
    </location>
</feature>
<dbReference type="InterPro" id="IPR051679">
    <property type="entry name" value="DASS-Related_Transporters"/>
</dbReference>
<dbReference type="PANTHER" id="PTHR43652">
    <property type="entry name" value="BASIC AMINO ACID ANTIPORTER YFCC-RELATED"/>
    <property type="match status" value="1"/>
</dbReference>
<evidence type="ECO:0000259" key="8">
    <source>
        <dbReference type="PROSITE" id="PS51202"/>
    </source>
</evidence>
<sequence>MDWEAWFSIAIAVLLLAGLSFRIASTDLVAVTCLAILVVVSNLSGSNKLPTSTEAMAGFGNPALLTVGLLFAVVAGLEFTGGTQLATGWLLRRAKGLLDGQIRLLVPVAFLSGFLNNTPLVAALMPVVSDLSKRTGVSTSRFLLPLSYAAILGGMCTLFGTSTNLLVFKLYQAKGGTDLHFFSPGWVGVPATILGVLYILVFTKRLLPQRRSAVSTQDDPRQYTVEMTVTADGPLVSKSIEDAGLRHLPGLYLVEIQRRGEILPAVAPTEKLHANDLLILVGALDSVVDLRKIRGLVPATDQMRKLDAPAWQRQLVETVVSPRCPLVGKSIREGKFRTRYRAAVIAVARGDQRVPGKLGDVVLDAGDVLLLEAPQSFLREHRNSNDFFLVSQVIGGEILRPERAWLSLFILLGMVLCAATQVVDILTAALVAAITMVVTRCCTMGEARRSIDGSILVVIGAAIGIGLAMDTSGAAAEIAKSMLALANRNPFATLAILYLATMICTESITNNAAALLMFPIAWNASVGLGYDPTPYIVAIMIAASASFVTPFGYQTNLMVYGAGGYRVSDYIRFGMPLNLVVFATTMIVIPICWDIKAPLPPNVPPAVVAGDVQPANMDGDVGLLNP</sequence>
<keyword evidence="4" id="KW-0677">Repeat</keyword>
<comment type="subcellular location">
    <subcellularLocation>
        <location evidence="1">Membrane</location>
        <topology evidence="1">Multi-pass membrane protein</topology>
    </subcellularLocation>
</comment>
<dbReference type="Pfam" id="PF02080">
    <property type="entry name" value="TrkA_C"/>
    <property type="match status" value="2"/>
</dbReference>
<evidence type="ECO:0000256" key="6">
    <source>
        <dbReference type="ARBA" id="ARBA00023136"/>
    </source>
</evidence>
<protein>
    <submittedName>
        <fullName evidence="9">Citrate transporter</fullName>
    </submittedName>
</protein>
<dbReference type="Gene3D" id="3.30.70.1450">
    <property type="entry name" value="Regulator of K+ conductance, C-terminal domain"/>
    <property type="match status" value="2"/>
</dbReference>
<feature type="transmembrane region" description="Helical" evidence="7">
    <location>
        <begin position="534"/>
        <end position="553"/>
    </location>
</feature>
<accession>A0A517MFN5</accession>
<feature type="transmembrane region" description="Helical" evidence="7">
    <location>
        <begin position="573"/>
        <end position="593"/>
    </location>
</feature>
<evidence type="ECO:0000256" key="2">
    <source>
        <dbReference type="ARBA" id="ARBA00022448"/>
    </source>
</evidence>
<feature type="transmembrane region" description="Helical" evidence="7">
    <location>
        <begin position="179"/>
        <end position="201"/>
    </location>
</feature>
<feature type="domain" description="RCK C-terminal" evidence="8">
    <location>
        <begin position="212"/>
        <end position="296"/>
    </location>
</feature>
<dbReference type="SUPFAM" id="SSF116726">
    <property type="entry name" value="TrkA C-terminal domain-like"/>
    <property type="match status" value="2"/>
</dbReference>
<feature type="transmembrane region" description="Helical" evidence="7">
    <location>
        <begin position="65"/>
        <end position="92"/>
    </location>
</feature>
<dbReference type="Pfam" id="PF03600">
    <property type="entry name" value="CitMHS"/>
    <property type="match status" value="1"/>
</dbReference>
<evidence type="ECO:0000256" key="3">
    <source>
        <dbReference type="ARBA" id="ARBA00022692"/>
    </source>
</evidence>
<dbReference type="InterPro" id="IPR006037">
    <property type="entry name" value="RCK_C"/>
</dbReference>
<evidence type="ECO:0000313" key="10">
    <source>
        <dbReference type="Proteomes" id="UP000320672"/>
    </source>
</evidence>
<keyword evidence="6 7" id="KW-0472">Membrane</keyword>
<dbReference type="GO" id="GO:0005886">
    <property type="term" value="C:plasma membrane"/>
    <property type="evidence" value="ECO:0007669"/>
    <property type="project" value="TreeGrafter"/>
</dbReference>
<reference evidence="9 10" key="1">
    <citation type="submission" date="2019-02" db="EMBL/GenBank/DDBJ databases">
        <title>Deep-cultivation of Planctomycetes and their phenomic and genomic characterization uncovers novel biology.</title>
        <authorList>
            <person name="Wiegand S."/>
            <person name="Jogler M."/>
            <person name="Boedeker C."/>
            <person name="Pinto D."/>
            <person name="Vollmers J."/>
            <person name="Rivas-Marin E."/>
            <person name="Kohn T."/>
            <person name="Peeters S.H."/>
            <person name="Heuer A."/>
            <person name="Rast P."/>
            <person name="Oberbeckmann S."/>
            <person name="Bunk B."/>
            <person name="Jeske O."/>
            <person name="Meyerdierks A."/>
            <person name="Storesund J.E."/>
            <person name="Kallscheuer N."/>
            <person name="Luecker S."/>
            <person name="Lage O.M."/>
            <person name="Pohl T."/>
            <person name="Merkel B.J."/>
            <person name="Hornburger P."/>
            <person name="Mueller R.-W."/>
            <person name="Bruemmer F."/>
            <person name="Labrenz M."/>
            <person name="Spormann A.M."/>
            <person name="Op den Camp H."/>
            <person name="Overmann J."/>
            <person name="Amann R."/>
            <person name="Jetten M.S.M."/>
            <person name="Mascher T."/>
            <person name="Medema M.H."/>
            <person name="Devos D.P."/>
            <person name="Kaster A.-K."/>
            <person name="Ovreas L."/>
            <person name="Rohde M."/>
            <person name="Galperin M.Y."/>
            <person name="Jogler C."/>
        </authorList>
    </citation>
    <scope>NUCLEOTIDE SEQUENCE [LARGE SCALE GENOMIC DNA]</scope>
    <source>
        <strain evidence="9 10">FF011L</strain>
    </source>
</reference>
<dbReference type="AlphaFoldDB" id="A0A517MFN5"/>
<feature type="transmembrane region" description="Helical" evidence="7">
    <location>
        <begin position="28"/>
        <end position="45"/>
    </location>
</feature>
<dbReference type="KEGG" id="rml:FF011L_24650"/>
<dbReference type="InterPro" id="IPR004680">
    <property type="entry name" value="Cit_transptr-like_dom"/>
</dbReference>
<feature type="transmembrane region" description="Helical" evidence="7">
    <location>
        <begin position="148"/>
        <end position="167"/>
    </location>
</feature>
<feature type="transmembrane region" description="Helical" evidence="7">
    <location>
        <begin position="496"/>
        <end position="522"/>
    </location>
</feature>
<dbReference type="EMBL" id="CP036262">
    <property type="protein sequence ID" value="QDS93692.1"/>
    <property type="molecule type" value="Genomic_DNA"/>
</dbReference>
<feature type="transmembrane region" description="Helical" evidence="7">
    <location>
        <begin position="6"/>
        <end position="23"/>
    </location>
</feature>
<evidence type="ECO:0000313" key="9">
    <source>
        <dbReference type="EMBL" id="QDS93692.1"/>
    </source>
</evidence>
<dbReference type="FunFam" id="3.30.70.1450:FF:000009">
    <property type="entry name" value="SLC13 family permease"/>
    <property type="match status" value="1"/>
</dbReference>
<keyword evidence="10" id="KW-1185">Reference proteome</keyword>
<dbReference type="RefSeq" id="WP_145351810.1">
    <property type="nucleotide sequence ID" value="NZ_CP036262.1"/>
</dbReference>
<dbReference type="OrthoDB" id="9765532at2"/>
<feature type="transmembrane region" description="Helical" evidence="7">
    <location>
        <begin position="405"/>
        <end position="434"/>
    </location>
</feature>
<gene>
    <name evidence="9" type="ORF">FF011L_24650</name>
</gene>
<dbReference type="PROSITE" id="PS51202">
    <property type="entry name" value="RCK_C"/>
    <property type="match status" value="2"/>
</dbReference>
<dbReference type="GO" id="GO:0006813">
    <property type="term" value="P:potassium ion transport"/>
    <property type="evidence" value="ECO:0007669"/>
    <property type="project" value="InterPro"/>
</dbReference>
<dbReference type="InterPro" id="IPR036721">
    <property type="entry name" value="RCK_C_sf"/>
</dbReference>
<organism evidence="9 10">
    <name type="scientific">Roseimaritima multifibrata</name>
    <dbReference type="NCBI Taxonomy" id="1930274"/>
    <lineage>
        <taxon>Bacteria</taxon>
        <taxon>Pseudomonadati</taxon>
        <taxon>Planctomycetota</taxon>
        <taxon>Planctomycetia</taxon>
        <taxon>Pirellulales</taxon>
        <taxon>Pirellulaceae</taxon>
        <taxon>Roseimaritima</taxon>
    </lineage>
</organism>
<feature type="transmembrane region" description="Helical" evidence="7">
    <location>
        <begin position="104"/>
        <end position="128"/>
    </location>
</feature>
<keyword evidence="5 7" id="KW-1133">Transmembrane helix</keyword>
<feature type="transmembrane region" description="Helical" evidence="7">
    <location>
        <begin position="455"/>
        <end position="476"/>
    </location>
</feature>
<dbReference type="PANTHER" id="PTHR43652:SF2">
    <property type="entry name" value="BASIC AMINO ACID ANTIPORTER YFCC-RELATED"/>
    <property type="match status" value="1"/>
</dbReference>
<dbReference type="GO" id="GO:0008324">
    <property type="term" value="F:monoatomic cation transmembrane transporter activity"/>
    <property type="evidence" value="ECO:0007669"/>
    <property type="project" value="InterPro"/>
</dbReference>
<dbReference type="Proteomes" id="UP000320672">
    <property type="component" value="Chromosome"/>
</dbReference>
<evidence type="ECO:0000256" key="5">
    <source>
        <dbReference type="ARBA" id="ARBA00022989"/>
    </source>
</evidence>
<evidence type="ECO:0000256" key="7">
    <source>
        <dbReference type="SAM" id="Phobius"/>
    </source>
</evidence>
<keyword evidence="2" id="KW-0813">Transport</keyword>
<evidence type="ECO:0000256" key="4">
    <source>
        <dbReference type="ARBA" id="ARBA00022737"/>
    </source>
</evidence>
<evidence type="ECO:0000256" key="1">
    <source>
        <dbReference type="ARBA" id="ARBA00004141"/>
    </source>
</evidence>
<proteinExistence type="predicted"/>
<keyword evidence="3 7" id="KW-0812">Transmembrane</keyword>
<name>A0A517MFN5_9BACT</name>